<feature type="transmembrane region" description="Helical" evidence="1">
    <location>
        <begin position="12"/>
        <end position="35"/>
    </location>
</feature>
<dbReference type="Pfam" id="PF15993">
    <property type="entry name" value="Fuseless"/>
    <property type="match status" value="1"/>
</dbReference>
<reference evidence="2" key="1">
    <citation type="submission" date="2022-08" db="UniProtKB">
        <authorList>
            <consortium name="EnsemblMetazoa"/>
        </authorList>
    </citation>
    <scope>IDENTIFICATION</scope>
    <source>
        <strain evidence="2">05x7-T-G4-1.051#20</strain>
    </source>
</reference>
<sequence length="371" mass="42637">MWKEISERQWWRLWPFLAVGDTLIGVVILPNFVASYWMGTWLIYDFYLYPDDIRLSAWICYAVGNVCVLICILSQHILRSWFIPKDGKRTWGFLIALHVYKYVMALIGVMQWRGLAYVAVLYTGMTLTSAVVGLIGATILLALLRNHIGILTPPLTMALDPDVVDSFTIPTKFSCEPGLSWKFLLDTLFTVFVVTTFAGFALKGYWILLELGMPVDESDPIDLMDKGLVSLLIFYGLVSIPIIGQYELMKLNKKVEHKHPYLVATIEEVFIAILGMLPMLFWRAVYLIHLSFVPPEYYKVYLWSSHVIGFIGACAMRASTSMIPLGCVSDKEAFQNEFGIFDYRYSRFFLDKRRTIRQQEKEDKLDFSDLS</sequence>
<dbReference type="OrthoDB" id="45313at2759"/>
<feature type="transmembrane region" description="Helical" evidence="1">
    <location>
        <begin position="90"/>
        <end position="110"/>
    </location>
</feature>
<dbReference type="Proteomes" id="UP000005408">
    <property type="component" value="Unassembled WGS sequence"/>
</dbReference>
<dbReference type="PANTHER" id="PTHR35270:SF2">
    <property type="entry name" value="FUSELESS, ISOFORM A"/>
    <property type="match status" value="1"/>
</dbReference>
<accession>A0A8W8KYG2</accession>
<evidence type="ECO:0000313" key="2">
    <source>
        <dbReference type="EnsemblMetazoa" id="G25531.1:cds"/>
    </source>
</evidence>
<keyword evidence="3" id="KW-1185">Reference proteome</keyword>
<name>A0A8W8KYG2_MAGGI</name>
<organism evidence="2 3">
    <name type="scientific">Magallana gigas</name>
    <name type="common">Pacific oyster</name>
    <name type="synonym">Crassostrea gigas</name>
    <dbReference type="NCBI Taxonomy" id="29159"/>
    <lineage>
        <taxon>Eukaryota</taxon>
        <taxon>Metazoa</taxon>
        <taxon>Spiralia</taxon>
        <taxon>Lophotrochozoa</taxon>
        <taxon>Mollusca</taxon>
        <taxon>Bivalvia</taxon>
        <taxon>Autobranchia</taxon>
        <taxon>Pteriomorphia</taxon>
        <taxon>Ostreida</taxon>
        <taxon>Ostreoidea</taxon>
        <taxon>Ostreidae</taxon>
        <taxon>Magallana</taxon>
    </lineage>
</organism>
<dbReference type="InterPro" id="IPR032751">
    <property type="entry name" value="Fuseless"/>
</dbReference>
<protein>
    <submittedName>
        <fullName evidence="2">Uncharacterized protein</fullName>
    </submittedName>
</protein>
<proteinExistence type="predicted"/>
<dbReference type="OMA" id="ISERQWW"/>
<feature type="transmembrane region" description="Helical" evidence="1">
    <location>
        <begin position="55"/>
        <end position="78"/>
    </location>
</feature>
<dbReference type="EnsemblMetazoa" id="G25531.1">
    <property type="protein sequence ID" value="G25531.1:cds"/>
    <property type="gene ID" value="G25531"/>
</dbReference>
<keyword evidence="1" id="KW-0812">Transmembrane</keyword>
<keyword evidence="1" id="KW-0472">Membrane</keyword>
<keyword evidence="1" id="KW-1133">Transmembrane helix</keyword>
<dbReference type="PANTHER" id="PTHR35270">
    <property type="entry name" value="FUSELESS, ISOFORM A"/>
    <property type="match status" value="1"/>
</dbReference>
<feature type="transmembrane region" description="Helical" evidence="1">
    <location>
        <begin position="183"/>
        <end position="208"/>
    </location>
</feature>
<feature type="transmembrane region" description="Helical" evidence="1">
    <location>
        <begin position="116"/>
        <end position="144"/>
    </location>
</feature>
<evidence type="ECO:0000256" key="1">
    <source>
        <dbReference type="SAM" id="Phobius"/>
    </source>
</evidence>
<dbReference type="AlphaFoldDB" id="A0A8W8KYG2"/>
<evidence type="ECO:0000313" key="3">
    <source>
        <dbReference type="Proteomes" id="UP000005408"/>
    </source>
</evidence>
<feature type="transmembrane region" description="Helical" evidence="1">
    <location>
        <begin position="269"/>
        <end position="288"/>
    </location>
</feature>
<feature type="transmembrane region" description="Helical" evidence="1">
    <location>
        <begin position="228"/>
        <end position="248"/>
    </location>
</feature>